<name>A0A813S513_9BILA</name>
<keyword evidence="4" id="KW-0206">Cytoskeleton</keyword>
<sequence>MTSNLNGTKDAMDAMQVVEEIADLLKTGLDKETLSICVRLIENGVNPSPLAHCILSLKRDCARLAANSALSASEN</sequence>
<dbReference type="GO" id="GO:0005813">
    <property type="term" value="C:centrosome"/>
    <property type="evidence" value="ECO:0007669"/>
    <property type="project" value="TreeGrafter"/>
</dbReference>
<evidence type="ECO:0000256" key="3">
    <source>
        <dbReference type="ARBA" id="ARBA00022490"/>
    </source>
</evidence>
<dbReference type="PANTHER" id="PTHR28520">
    <property type="entry name" value="MITOTIC-SPINDLE ORGANIZING PROTEIN 1"/>
    <property type="match status" value="1"/>
</dbReference>
<dbReference type="GO" id="GO:0051415">
    <property type="term" value="P:microtubule nucleation by interphase microtubule organizing center"/>
    <property type="evidence" value="ECO:0007669"/>
    <property type="project" value="TreeGrafter"/>
</dbReference>
<dbReference type="Pfam" id="PF12554">
    <property type="entry name" value="MOZART1"/>
    <property type="match status" value="1"/>
</dbReference>
<evidence type="ECO:0000313" key="5">
    <source>
        <dbReference type="EMBL" id="CAF0791385.1"/>
    </source>
</evidence>
<dbReference type="GO" id="GO:0090307">
    <property type="term" value="P:mitotic spindle assembly"/>
    <property type="evidence" value="ECO:0007669"/>
    <property type="project" value="TreeGrafter"/>
</dbReference>
<proteinExistence type="inferred from homology"/>
<dbReference type="EMBL" id="CAJNOC010000684">
    <property type="protein sequence ID" value="CAF0791385.1"/>
    <property type="molecule type" value="Genomic_DNA"/>
</dbReference>
<dbReference type="GO" id="GO:0031021">
    <property type="term" value="C:interphase microtubule organizing center"/>
    <property type="evidence" value="ECO:0007669"/>
    <property type="project" value="TreeGrafter"/>
</dbReference>
<keyword evidence="6" id="KW-1185">Reference proteome</keyword>
<evidence type="ECO:0000256" key="2">
    <source>
        <dbReference type="ARBA" id="ARBA00011015"/>
    </source>
</evidence>
<dbReference type="AlphaFoldDB" id="A0A813S513"/>
<keyword evidence="3" id="KW-0963">Cytoplasm</keyword>
<dbReference type="PANTHER" id="PTHR28520:SF2">
    <property type="entry name" value="MITOTIC-SPINDLE ORGANIZING PROTEIN 1"/>
    <property type="match status" value="1"/>
</dbReference>
<dbReference type="InterPro" id="IPR022214">
    <property type="entry name" value="MZT1"/>
</dbReference>
<evidence type="ECO:0000313" key="6">
    <source>
        <dbReference type="Proteomes" id="UP000663879"/>
    </source>
</evidence>
<dbReference type="GO" id="GO:0005819">
    <property type="term" value="C:spindle"/>
    <property type="evidence" value="ECO:0007669"/>
    <property type="project" value="TreeGrafter"/>
</dbReference>
<comment type="similarity">
    <text evidence="2">Belongs to the MOZART1 family.</text>
</comment>
<dbReference type="GO" id="GO:0000931">
    <property type="term" value="C:gamma-tubulin ring complex"/>
    <property type="evidence" value="ECO:0007669"/>
    <property type="project" value="InterPro"/>
</dbReference>
<evidence type="ECO:0000256" key="1">
    <source>
        <dbReference type="ARBA" id="ARBA00004267"/>
    </source>
</evidence>
<reference evidence="5" key="1">
    <citation type="submission" date="2021-02" db="EMBL/GenBank/DDBJ databases">
        <authorList>
            <person name="Nowell W R."/>
        </authorList>
    </citation>
    <scope>NUCLEOTIDE SEQUENCE</scope>
    <source>
        <strain evidence="5">Ploen Becks lab</strain>
    </source>
</reference>
<dbReference type="OrthoDB" id="48571at2759"/>
<dbReference type="GO" id="GO:0033566">
    <property type="term" value="P:gamma-tubulin complex localization"/>
    <property type="evidence" value="ECO:0007669"/>
    <property type="project" value="InterPro"/>
</dbReference>
<dbReference type="Proteomes" id="UP000663879">
    <property type="component" value="Unassembled WGS sequence"/>
</dbReference>
<protein>
    <recommendedName>
        <fullName evidence="7">Mitotic-spindle organizing protein 1</fullName>
    </recommendedName>
</protein>
<comment type="subcellular location">
    <subcellularLocation>
        <location evidence="1">Cytoplasm</location>
        <location evidence="1">Cytoskeleton</location>
        <location evidence="1">Microtubule organizing center</location>
    </subcellularLocation>
</comment>
<accession>A0A813S513</accession>
<evidence type="ECO:0000256" key="4">
    <source>
        <dbReference type="ARBA" id="ARBA00023212"/>
    </source>
</evidence>
<comment type="caution">
    <text evidence="5">The sequence shown here is derived from an EMBL/GenBank/DDBJ whole genome shotgun (WGS) entry which is preliminary data.</text>
</comment>
<gene>
    <name evidence="5" type="ORF">OXX778_LOCUS5987</name>
</gene>
<organism evidence="5 6">
    <name type="scientific">Brachionus calyciflorus</name>
    <dbReference type="NCBI Taxonomy" id="104777"/>
    <lineage>
        <taxon>Eukaryota</taxon>
        <taxon>Metazoa</taxon>
        <taxon>Spiralia</taxon>
        <taxon>Gnathifera</taxon>
        <taxon>Rotifera</taxon>
        <taxon>Eurotatoria</taxon>
        <taxon>Monogononta</taxon>
        <taxon>Pseudotrocha</taxon>
        <taxon>Ploima</taxon>
        <taxon>Brachionidae</taxon>
        <taxon>Brachionus</taxon>
    </lineage>
</organism>
<evidence type="ECO:0008006" key="7">
    <source>
        <dbReference type="Google" id="ProtNLM"/>
    </source>
</evidence>